<dbReference type="PANTHER" id="PTHR36892">
    <property type="entry name" value="OS01G0201800 PROTEIN"/>
    <property type="match status" value="1"/>
</dbReference>
<evidence type="ECO:0000256" key="1">
    <source>
        <dbReference type="SAM" id="MobiDB-lite"/>
    </source>
</evidence>
<dbReference type="EMBL" id="GDJX01004291">
    <property type="protein sequence ID" value="JAT63645.1"/>
    <property type="molecule type" value="Transcribed_RNA"/>
</dbReference>
<dbReference type="AlphaFoldDB" id="A0A1D1Z9R8"/>
<proteinExistence type="predicted"/>
<feature type="region of interest" description="Disordered" evidence="1">
    <location>
        <begin position="1"/>
        <end position="45"/>
    </location>
</feature>
<feature type="compositionally biased region" description="Low complexity" evidence="1">
    <location>
        <begin position="36"/>
        <end position="45"/>
    </location>
</feature>
<feature type="non-terminal residue" evidence="2">
    <location>
        <position position="260"/>
    </location>
</feature>
<gene>
    <name evidence="2" type="primary">EMF1_0</name>
    <name evidence="2" type="ORF">g.14284</name>
</gene>
<feature type="compositionally biased region" description="Basic residues" evidence="1">
    <location>
        <begin position="246"/>
        <end position="260"/>
    </location>
</feature>
<name>A0A1D1Z9R8_9ARAE</name>
<reference evidence="2" key="1">
    <citation type="submission" date="2015-07" db="EMBL/GenBank/DDBJ databases">
        <title>Transcriptome Assembly of Anthurium amnicola.</title>
        <authorList>
            <person name="Suzuki J."/>
        </authorList>
    </citation>
    <scope>NUCLEOTIDE SEQUENCE</scope>
</reference>
<sequence length="260" mass="27907">LSSNSPAPPSILSSPFEDRKIPKLTPPPSFSDTVTSRGSSSGSGRADMALAFESFSIREYAARMRGVDNSKCWPFGGDGQLPPIDCRKYRWWSSELQITRSTGAGERSTDSAELACNVPEVAGAEEVGGGEPAVQQVDSALPVHEAPTGEEHEVGEEEGGQARSPGRAKTVRTPKKRSIVELFAVAPQIEAVGDEAADGDDDDAGGEGFDADGASKDDPIDDDVLHKDAVEESGKRKREPVEMPTRKKLKRNNMKKKKKK</sequence>
<accession>A0A1D1Z9R8</accession>
<evidence type="ECO:0000313" key="2">
    <source>
        <dbReference type="EMBL" id="JAT63645.1"/>
    </source>
</evidence>
<dbReference type="PANTHER" id="PTHR36892:SF1">
    <property type="entry name" value="OS05G0518200 PROTEIN"/>
    <property type="match status" value="1"/>
</dbReference>
<feature type="compositionally biased region" description="Acidic residues" evidence="1">
    <location>
        <begin position="192"/>
        <end position="205"/>
    </location>
</feature>
<protein>
    <submittedName>
        <fullName evidence="2">Protein EMBRYONIC FLOWER 1</fullName>
    </submittedName>
</protein>
<feature type="non-terminal residue" evidence="2">
    <location>
        <position position="1"/>
    </location>
</feature>
<feature type="compositionally biased region" description="Basic and acidic residues" evidence="1">
    <location>
        <begin position="213"/>
        <end position="245"/>
    </location>
</feature>
<organism evidence="2">
    <name type="scientific">Anthurium amnicola</name>
    <dbReference type="NCBI Taxonomy" id="1678845"/>
    <lineage>
        <taxon>Eukaryota</taxon>
        <taxon>Viridiplantae</taxon>
        <taxon>Streptophyta</taxon>
        <taxon>Embryophyta</taxon>
        <taxon>Tracheophyta</taxon>
        <taxon>Spermatophyta</taxon>
        <taxon>Magnoliopsida</taxon>
        <taxon>Liliopsida</taxon>
        <taxon>Araceae</taxon>
        <taxon>Pothoideae</taxon>
        <taxon>Potheae</taxon>
        <taxon>Anthurium</taxon>
    </lineage>
</organism>
<feature type="region of interest" description="Disordered" evidence="1">
    <location>
        <begin position="140"/>
        <end position="260"/>
    </location>
</feature>